<dbReference type="AlphaFoldDB" id="A0A937ACS9"/>
<feature type="transmembrane region" description="Helical" evidence="1">
    <location>
        <begin position="12"/>
        <end position="41"/>
    </location>
</feature>
<organism evidence="2 3">
    <name type="scientific">Marivirga atlantica</name>
    <dbReference type="NCBI Taxonomy" id="1548457"/>
    <lineage>
        <taxon>Bacteria</taxon>
        <taxon>Pseudomonadati</taxon>
        <taxon>Bacteroidota</taxon>
        <taxon>Cytophagia</taxon>
        <taxon>Cytophagales</taxon>
        <taxon>Marivirgaceae</taxon>
        <taxon>Marivirga</taxon>
    </lineage>
</organism>
<evidence type="ECO:0000256" key="1">
    <source>
        <dbReference type="SAM" id="Phobius"/>
    </source>
</evidence>
<sequence length="81" mass="9868">MDIQKAKRIAPFLYYIPTIIVVGFRVLIPHYFFLAIIIPYYAVSYYLINKTPKEERSNIDYFRLVFLTIIHLVLYTLMFWR</sequence>
<gene>
    <name evidence="2" type="ORF">JKP34_15070</name>
</gene>
<keyword evidence="1" id="KW-0812">Transmembrane</keyword>
<dbReference type="Proteomes" id="UP000642920">
    <property type="component" value="Unassembled WGS sequence"/>
</dbReference>
<feature type="transmembrane region" description="Helical" evidence="1">
    <location>
        <begin position="61"/>
        <end position="80"/>
    </location>
</feature>
<proteinExistence type="predicted"/>
<evidence type="ECO:0000313" key="2">
    <source>
        <dbReference type="EMBL" id="MBL0766586.1"/>
    </source>
</evidence>
<dbReference type="RefSeq" id="WP_201923293.1">
    <property type="nucleotide sequence ID" value="NZ_JAERQG010000004.1"/>
</dbReference>
<dbReference type="EMBL" id="JAERQG010000004">
    <property type="protein sequence ID" value="MBL0766586.1"/>
    <property type="molecule type" value="Genomic_DNA"/>
</dbReference>
<reference evidence="2" key="1">
    <citation type="submission" date="2021-01" db="EMBL/GenBank/DDBJ databases">
        <title>Marivirga sp. nov., isolated from intertidal surface sediments.</title>
        <authorList>
            <person name="Zhang M."/>
        </authorList>
    </citation>
    <scope>NUCLEOTIDE SEQUENCE</scope>
    <source>
        <strain evidence="2">SM1354</strain>
    </source>
</reference>
<comment type="caution">
    <text evidence="2">The sequence shown here is derived from an EMBL/GenBank/DDBJ whole genome shotgun (WGS) entry which is preliminary data.</text>
</comment>
<evidence type="ECO:0000313" key="3">
    <source>
        <dbReference type="Proteomes" id="UP000642920"/>
    </source>
</evidence>
<name>A0A937ACS9_9BACT</name>
<keyword evidence="3" id="KW-1185">Reference proteome</keyword>
<protein>
    <submittedName>
        <fullName evidence="2">Uncharacterized protein</fullName>
    </submittedName>
</protein>
<keyword evidence="1" id="KW-1133">Transmembrane helix</keyword>
<accession>A0A937ACS9</accession>
<keyword evidence="1" id="KW-0472">Membrane</keyword>